<dbReference type="Proteomes" id="UP000243519">
    <property type="component" value="Unassembled WGS sequence"/>
</dbReference>
<dbReference type="PANTHER" id="PTHR43827:SF3">
    <property type="entry name" value="NADP-DEPENDENT OXIDOREDUCTASE DOMAIN-CONTAINING PROTEIN"/>
    <property type="match status" value="1"/>
</dbReference>
<comment type="similarity">
    <text evidence="1">Belongs to the aldo/keto reductase family.</text>
</comment>
<dbReference type="PRINTS" id="PR00069">
    <property type="entry name" value="ALDKETRDTASE"/>
</dbReference>
<comment type="catalytic activity">
    <reaction evidence="7">
        <text>xylitol + NAD(+) = D-xylose + NADH + H(+)</text>
        <dbReference type="Rhea" id="RHEA:27441"/>
        <dbReference type="ChEBI" id="CHEBI:15378"/>
        <dbReference type="ChEBI" id="CHEBI:17151"/>
        <dbReference type="ChEBI" id="CHEBI:53455"/>
        <dbReference type="ChEBI" id="CHEBI:57540"/>
        <dbReference type="ChEBI" id="CHEBI:57945"/>
        <dbReference type="EC" id="1.1.1.307"/>
    </reaction>
</comment>
<evidence type="ECO:0000256" key="1">
    <source>
        <dbReference type="ARBA" id="ARBA00007905"/>
    </source>
</evidence>
<keyword evidence="4" id="KW-0560">Oxidoreductase</keyword>
<accession>A0A178FP00</accession>
<proteinExistence type="inferred from homology"/>
<evidence type="ECO:0000313" key="10">
    <source>
        <dbReference type="Proteomes" id="UP000243519"/>
    </source>
</evidence>
<comment type="function">
    <text evidence="5">Catalyzes the initial reaction in the xylose utilization pathway by reducing D-xylose into xylitol. Xylose is a major component of hemicelluloses such as xylan. Most fungi utilize D-xylose via three enzymatic reactions, xylose reductase (XR), xylitol dehydrogenase (XDH), and xylulokinase, to form xylulose 5-phosphate, which enters pentose phosphate pathway.</text>
</comment>
<protein>
    <recommendedName>
        <fullName evidence="2">D-xylose reductase [NAD(P)H]</fullName>
        <ecNumber evidence="2">1.1.1.307</ecNumber>
    </recommendedName>
</protein>
<comment type="catalytic activity">
    <reaction evidence="6">
        <text>xylitol + NADP(+) = D-xylose + NADPH + H(+)</text>
        <dbReference type="Rhea" id="RHEA:27445"/>
        <dbReference type="ChEBI" id="CHEBI:15378"/>
        <dbReference type="ChEBI" id="CHEBI:17151"/>
        <dbReference type="ChEBI" id="CHEBI:53455"/>
        <dbReference type="ChEBI" id="CHEBI:57783"/>
        <dbReference type="ChEBI" id="CHEBI:58349"/>
        <dbReference type="EC" id="1.1.1.307"/>
    </reaction>
</comment>
<name>A0A178FP00_TRIVO</name>
<dbReference type="EMBL" id="LHPN01000002">
    <property type="protein sequence ID" value="OAL74019.1"/>
    <property type="molecule type" value="Genomic_DNA"/>
</dbReference>
<evidence type="ECO:0000256" key="6">
    <source>
        <dbReference type="ARBA" id="ARBA00047534"/>
    </source>
</evidence>
<dbReference type="Pfam" id="PF00248">
    <property type="entry name" value="Aldo_ket_red"/>
    <property type="match status" value="1"/>
</dbReference>
<dbReference type="GO" id="GO:0016616">
    <property type="term" value="F:oxidoreductase activity, acting on the CH-OH group of donors, NAD or NADP as acceptor"/>
    <property type="evidence" value="ECO:0007669"/>
    <property type="project" value="UniProtKB-ARBA"/>
</dbReference>
<organism evidence="9 10">
    <name type="scientific">Trichophyton violaceum</name>
    <dbReference type="NCBI Taxonomy" id="34388"/>
    <lineage>
        <taxon>Eukaryota</taxon>
        <taxon>Fungi</taxon>
        <taxon>Dikarya</taxon>
        <taxon>Ascomycota</taxon>
        <taxon>Pezizomycotina</taxon>
        <taxon>Eurotiomycetes</taxon>
        <taxon>Eurotiomycetidae</taxon>
        <taxon>Onygenales</taxon>
        <taxon>Arthrodermataceae</taxon>
        <taxon>Trichophyton</taxon>
    </lineage>
</organism>
<feature type="domain" description="NADP-dependent oxidoreductase" evidence="8">
    <location>
        <begin position="23"/>
        <end position="128"/>
    </location>
</feature>
<sequence length="136" mass="14955">MAAVPAVKLENGASVPVLGYGTGTAWYKKAGAKDIDQDTVDAVATAIGTGYRHLDSAEAYGTEKELGIAIKKSNVKREDFFITAKAEKGIGDIQDAIERTLRNLRVDYVDLYLIHEPFFAQSDEELQSKWAEMEQV</sequence>
<evidence type="ECO:0000256" key="2">
    <source>
        <dbReference type="ARBA" id="ARBA00012845"/>
    </source>
</evidence>
<dbReference type="AlphaFoldDB" id="A0A178FP00"/>
<gene>
    <name evidence="9" type="ORF">A7D00_2048</name>
</gene>
<evidence type="ECO:0000256" key="5">
    <source>
        <dbReference type="ARBA" id="ARBA00025065"/>
    </source>
</evidence>
<dbReference type="SUPFAM" id="SSF51430">
    <property type="entry name" value="NAD(P)-linked oxidoreductase"/>
    <property type="match status" value="1"/>
</dbReference>
<dbReference type="InterPro" id="IPR036812">
    <property type="entry name" value="NAD(P)_OxRdtase_dom_sf"/>
</dbReference>
<dbReference type="Gene3D" id="3.20.20.100">
    <property type="entry name" value="NADP-dependent oxidoreductase domain"/>
    <property type="match status" value="1"/>
</dbReference>
<evidence type="ECO:0000256" key="3">
    <source>
        <dbReference type="ARBA" id="ARBA00022857"/>
    </source>
</evidence>
<dbReference type="EC" id="1.1.1.307" evidence="2"/>
<evidence type="ECO:0000259" key="8">
    <source>
        <dbReference type="Pfam" id="PF00248"/>
    </source>
</evidence>
<dbReference type="InterPro" id="IPR018170">
    <property type="entry name" value="Aldo/ket_reductase_CS"/>
</dbReference>
<evidence type="ECO:0000313" key="9">
    <source>
        <dbReference type="EMBL" id="OAL74019.1"/>
    </source>
</evidence>
<dbReference type="PANTHER" id="PTHR43827">
    <property type="entry name" value="2,5-DIKETO-D-GLUCONIC ACID REDUCTASE"/>
    <property type="match status" value="1"/>
</dbReference>
<dbReference type="InterPro" id="IPR023210">
    <property type="entry name" value="NADP_OxRdtase_dom"/>
</dbReference>
<dbReference type="PROSITE" id="PS00798">
    <property type="entry name" value="ALDOKETO_REDUCTASE_1"/>
    <property type="match status" value="1"/>
</dbReference>
<evidence type="ECO:0000256" key="7">
    <source>
        <dbReference type="ARBA" id="ARBA00049485"/>
    </source>
</evidence>
<keyword evidence="10" id="KW-1185">Reference proteome</keyword>
<dbReference type="InterPro" id="IPR020471">
    <property type="entry name" value="AKR"/>
</dbReference>
<keyword evidence="3" id="KW-0521">NADP</keyword>
<evidence type="ECO:0000256" key="4">
    <source>
        <dbReference type="ARBA" id="ARBA00023002"/>
    </source>
</evidence>
<comment type="caution">
    <text evidence="9">The sequence shown here is derived from an EMBL/GenBank/DDBJ whole genome shotgun (WGS) entry which is preliminary data.</text>
</comment>
<reference evidence="9 10" key="1">
    <citation type="submission" date="2016-05" db="EMBL/GenBank/DDBJ databases">
        <title>Genome sequencing of Trichophyton violaceum CMCC(F)T3l isolated from hair.</title>
        <authorList>
            <person name="Zhan P."/>
            <person name="Tao Y."/>
            <person name="Liu W."/>
        </authorList>
    </citation>
    <scope>NUCLEOTIDE SEQUENCE [LARGE SCALE GENOMIC DNA]</scope>
    <source>
        <strain evidence="10">CMCC(F)T3l</strain>
    </source>
</reference>